<dbReference type="Proteomes" id="UP000242877">
    <property type="component" value="Unassembled WGS sequence"/>
</dbReference>
<dbReference type="OrthoDB" id="249703at2759"/>
<dbReference type="Gene3D" id="3.40.30.10">
    <property type="entry name" value="Glutaredoxin"/>
    <property type="match status" value="1"/>
</dbReference>
<dbReference type="AlphaFoldDB" id="A0A167VZW7"/>
<evidence type="ECO:0000256" key="1">
    <source>
        <dbReference type="ARBA" id="ARBA00007409"/>
    </source>
</evidence>
<dbReference type="SFLD" id="SFLDS00019">
    <property type="entry name" value="Glutathione_Transferase_(cytos"/>
    <property type="match status" value="1"/>
</dbReference>
<evidence type="ECO:0000256" key="2">
    <source>
        <dbReference type="ARBA" id="ARBA00022768"/>
    </source>
</evidence>
<dbReference type="VEuPathDB" id="FungiDB:AAP_05058"/>
<evidence type="ECO:0000259" key="7">
    <source>
        <dbReference type="PROSITE" id="PS50404"/>
    </source>
</evidence>
<dbReference type="InterPro" id="IPR010987">
    <property type="entry name" value="Glutathione-S-Trfase_C-like"/>
</dbReference>
<keyword evidence="3 4" id="KW-0648">Protein biosynthesis</keyword>
<feature type="compositionally biased region" description="Basic and acidic residues" evidence="5">
    <location>
        <begin position="214"/>
        <end position="226"/>
    </location>
</feature>
<protein>
    <submittedName>
        <fullName evidence="9">Elongation factor 1-gamma 1</fullName>
    </submittedName>
</protein>
<feature type="compositionally biased region" description="Pro residues" evidence="5">
    <location>
        <begin position="228"/>
        <end position="241"/>
    </location>
</feature>
<name>A0A167VZW7_9EURO</name>
<evidence type="ECO:0000256" key="3">
    <source>
        <dbReference type="ARBA" id="ARBA00022917"/>
    </source>
</evidence>
<dbReference type="InterPro" id="IPR050802">
    <property type="entry name" value="EF-GSTs"/>
</dbReference>
<evidence type="ECO:0000256" key="5">
    <source>
        <dbReference type="SAM" id="MobiDB-lite"/>
    </source>
</evidence>
<evidence type="ECO:0000313" key="9">
    <source>
        <dbReference type="EMBL" id="KZZ88237.1"/>
    </source>
</evidence>
<dbReference type="GO" id="GO:0005634">
    <property type="term" value="C:nucleus"/>
    <property type="evidence" value="ECO:0007669"/>
    <property type="project" value="TreeGrafter"/>
</dbReference>
<dbReference type="SMART" id="SM01183">
    <property type="entry name" value="EF1G"/>
    <property type="match status" value="1"/>
</dbReference>
<dbReference type="PROSITE" id="PS50405">
    <property type="entry name" value="GST_CTER"/>
    <property type="match status" value="1"/>
</dbReference>
<gene>
    <name evidence="9" type="ORF">AAP_05058</name>
</gene>
<dbReference type="InterPro" id="IPR036249">
    <property type="entry name" value="Thioredoxin-like_sf"/>
</dbReference>
<dbReference type="Pfam" id="PF00043">
    <property type="entry name" value="GST_C"/>
    <property type="match status" value="1"/>
</dbReference>
<proteinExistence type="inferred from homology"/>
<dbReference type="FunFam" id="3.30.70.1010:FF:000001">
    <property type="entry name" value="Elongation factor 1-gamma 1"/>
    <property type="match status" value="1"/>
</dbReference>
<dbReference type="PROSITE" id="PS50404">
    <property type="entry name" value="GST_NTER"/>
    <property type="match status" value="1"/>
</dbReference>
<dbReference type="CDD" id="cd03181">
    <property type="entry name" value="GST_C_EF1Bgamma_like"/>
    <property type="match status" value="1"/>
</dbReference>
<dbReference type="InterPro" id="IPR001662">
    <property type="entry name" value="EF1B_G_C"/>
</dbReference>
<dbReference type="InterPro" id="IPR036433">
    <property type="entry name" value="EF1B_G_C_sf"/>
</dbReference>
<dbReference type="PANTHER" id="PTHR43986">
    <property type="entry name" value="ELONGATION FACTOR 1-GAMMA"/>
    <property type="match status" value="1"/>
</dbReference>
<dbReference type="InterPro" id="IPR036282">
    <property type="entry name" value="Glutathione-S-Trfase_C_sf"/>
</dbReference>
<sequence length="405" mass="45662">MSFGKIYGPAGNPRVISVLVPAKENNLEIEHVDVAPHSAQAKKVNPLGKIPVFEGANGFNLTECIAIAVYLASQNEKTTLLGKTKQDYASILKWMSWGNTEALPSLAAWIRPLTGAAPYNKKAVEEAKMRTISLFDLIEKHLTANQFLVAERLSLADYFVAAMLTVGFRTVLDEAWRNANPAIFRWFETVSNQTAFKETYEVVYCEEALQNVPPKKEEKKKEEKKPAPKPAAAPAPAPAEAPKPKHPLEALGKPTLILDDWKRKYSNEDTRTVAMPWFWEQYKPEEYSLWKVDYKYNDELKLTFMSNNLIGGFFARLEASRKYIFGAASVYGENNNSIIQGAFLIRGQDATQAFDVAPDWESYEFTKLDHTSEDDKKFIADMWAQDVPIVVDGKTYELADGRVFK</sequence>
<dbReference type="InterPro" id="IPR004045">
    <property type="entry name" value="Glutathione_S-Trfase_N"/>
</dbReference>
<dbReference type="FunFam" id="1.20.1050.10:FF:000006">
    <property type="entry name" value="Elongation factor 1 gamma"/>
    <property type="match status" value="1"/>
</dbReference>
<dbReference type="PANTHER" id="PTHR43986:SF1">
    <property type="entry name" value="ELONGATION FACTOR 1-GAMMA"/>
    <property type="match status" value="1"/>
</dbReference>
<dbReference type="Gene3D" id="1.20.1050.10">
    <property type="match status" value="1"/>
</dbReference>
<feature type="domain" description="GST C-terminal" evidence="8">
    <location>
        <begin position="84"/>
        <end position="215"/>
    </location>
</feature>
<dbReference type="FunFam" id="3.40.30.10:FF:000142">
    <property type="entry name" value="Elongation factor 1 gamma"/>
    <property type="match status" value="1"/>
</dbReference>
<dbReference type="InterPro" id="IPR004046">
    <property type="entry name" value="GST_C"/>
</dbReference>
<keyword evidence="10" id="KW-1185">Reference proteome</keyword>
<dbReference type="Gene3D" id="3.30.70.1010">
    <property type="entry name" value="Translation elongation factor EF1B, gamma chain, conserved domain"/>
    <property type="match status" value="1"/>
</dbReference>
<dbReference type="EMBL" id="AZGZ01000027">
    <property type="protein sequence ID" value="KZZ88237.1"/>
    <property type="molecule type" value="Genomic_DNA"/>
</dbReference>
<feature type="region of interest" description="Disordered" evidence="5">
    <location>
        <begin position="213"/>
        <end position="246"/>
    </location>
</feature>
<dbReference type="Pfam" id="PF02798">
    <property type="entry name" value="GST_N"/>
    <property type="match status" value="1"/>
</dbReference>
<dbReference type="PROSITE" id="PS50040">
    <property type="entry name" value="EF1G_C"/>
    <property type="match status" value="1"/>
</dbReference>
<reference evidence="9 10" key="1">
    <citation type="journal article" date="2016" name="Genome Biol. Evol.">
        <title>Divergent and convergent evolution of fungal pathogenicity.</title>
        <authorList>
            <person name="Shang Y."/>
            <person name="Xiao G."/>
            <person name="Zheng P."/>
            <person name="Cen K."/>
            <person name="Zhan S."/>
            <person name="Wang C."/>
        </authorList>
    </citation>
    <scope>NUCLEOTIDE SEQUENCE [LARGE SCALE GENOMIC DNA]</scope>
    <source>
        <strain evidence="9 10">ARSEF 7405</strain>
    </source>
</reference>
<dbReference type="SUPFAM" id="SSF52833">
    <property type="entry name" value="Thioredoxin-like"/>
    <property type="match status" value="1"/>
</dbReference>
<dbReference type="GO" id="GO:0005737">
    <property type="term" value="C:cytoplasm"/>
    <property type="evidence" value="ECO:0007669"/>
    <property type="project" value="TreeGrafter"/>
</dbReference>
<dbReference type="SUPFAM" id="SSF89942">
    <property type="entry name" value="eEF1-gamma domain"/>
    <property type="match status" value="1"/>
</dbReference>
<evidence type="ECO:0000259" key="6">
    <source>
        <dbReference type="PROSITE" id="PS50040"/>
    </source>
</evidence>
<dbReference type="SUPFAM" id="SSF47616">
    <property type="entry name" value="GST C-terminal domain-like"/>
    <property type="match status" value="1"/>
</dbReference>
<feature type="domain" description="GST N-terminal" evidence="7">
    <location>
        <begin position="2"/>
        <end position="79"/>
    </location>
</feature>
<comment type="similarity">
    <text evidence="1">Belongs to the GST superfamily.</text>
</comment>
<dbReference type="Pfam" id="PF00647">
    <property type="entry name" value="EF1G"/>
    <property type="match status" value="1"/>
</dbReference>
<dbReference type="InterPro" id="IPR040079">
    <property type="entry name" value="Glutathione_S-Trfase"/>
</dbReference>
<evidence type="ECO:0000256" key="4">
    <source>
        <dbReference type="PROSITE-ProRule" id="PRU00519"/>
    </source>
</evidence>
<keyword evidence="2 4" id="KW-0251">Elongation factor</keyword>
<evidence type="ECO:0000313" key="10">
    <source>
        <dbReference type="Proteomes" id="UP000242877"/>
    </source>
</evidence>
<comment type="caution">
    <text evidence="9">The sequence shown here is derived from an EMBL/GenBank/DDBJ whole genome shotgun (WGS) entry which is preliminary data.</text>
</comment>
<organism evidence="9 10">
    <name type="scientific">Ascosphaera apis ARSEF 7405</name>
    <dbReference type="NCBI Taxonomy" id="392613"/>
    <lineage>
        <taxon>Eukaryota</taxon>
        <taxon>Fungi</taxon>
        <taxon>Dikarya</taxon>
        <taxon>Ascomycota</taxon>
        <taxon>Pezizomycotina</taxon>
        <taxon>Eurotiomycetes</taxon>
        <taxon>Eurotiomycetidae</taxon>
        <taxon>Onygenales</taxon>
        <taxon>Ascosphaeraceae</taxon>
        <taxon>Ascosphaera</taxon>
    </lineage>
</organism>
<accession>A0A167VZW7</accession>
<evidence type="ECO:0000259" key="8">
    <source>
        <dbReference type="PROSITE" id="PS50405"/>
    </source>
</evidence>
<dbReference type="GO" id="GO:0003746">
    <property type="term" value="F:translation elongation factor activity"/>
    <property type="evidence" value="ECO:0007669"/>
    <property type="project" value="UniProtKB-UniRule"/>
</dbReference>
<feature type="domain" description="EF-1-gamma C-terminal" evidence="6">
    <location>
        <begin position="244"/>
        <end position="405"/>
    </location>
</feature>
<dbReference type="CDD" id="cd03044">
    <property type="entry name" value="GST_N_EF1Bgamma"/>
    <property type="match status" value="1"/>
</dbReference>